<keyword evidence="1" id="KW-0812">Transmembrane</keyword>
<organism evidence="2 3">
    <name type="scientific">Lutibacter maritimus</name>
    <dbReference type="NCBI Taxonomy" id="593133"/>
    <lineage>
        <taxon>Bacteria</taxon>
        <taxon>Pseudomonadati</taxon>
        <taxon>Bacteroidota</taxon>
        <taxon>Flavobacteriia</taxon>
        <taxon>Flavobacteriales</taxon>
        <taxon>Flavobacteriaceae</taxon>
        <taxon>Lutibacter</taxon>
    </lineage>
</organism>
<reference evidence="3" key="1">
    <citation type="submission" date="2016-10" db="EMBL/GenBank/DDBJ databases">
        <authorList>
            <person name="Varghese N."/>
            <person name="Submissions S."/>
        </authorList>
    </citation>
    <scope>NUCLEOTIDE SEQUENCE [LARGE SCALE GENOMIC DNA]</scope>
    <source>
        <strain evidence="3">DSM 24450</strain>
    </source>
</reference>
<dbReference type="RefSeq" id="WP_090227913.1">
    <property type="nucleotide sequence ID" value="NZ_FOZP01000007.1"/>
</dbReference>
<keyword evidence="3" id="KW-1185">Reference proteome</keyword>
<evidence type="ECO:0000313" key="2">
    <source>
        <dbReference type="EMBL" id="SFS69720.1"/>
    </source>
</evidence>
<dbReference type="Proteomes" id="UP000199312">
    <property type="component" value="Unassembled WGS sequence"/>
</dbReference>
<name>A0A1I6RYQ1_9FLAO</name>
<dbReference type="OrthoDB" id="2913980at2"/>
<evidence type="ECO:0000313" key="3">
    <source>
        <dbReference type="Proteomes" id="UP000199312"/>
    </source>
</evidence>
<evidence type="ECO:0000256" key="1">
    <source>
        <dbReference type="SAM" id="Phobius"/>
    </source>
</evidence>
<proteinExistence type="predicted"/>
<feature type="transmembrane region" description="Helical" evidence="1">
    <location>
        <begin position="101"/>
        <end position="123"/>
    </location>
</feature>
<dbReference type="STRING" id="593133.SAMN04488006_2650"/>
<keyword evidence="1" id="KW-0472">Membrane</keyword>
<sequence>MNTKMTMTFSALIMGAIGIALSFSSDSILMYLGIEENRIAVFLMQILGSLYFGFAMLNWMSKSSIIGGIYNRPTTVANFAHFLIAALALLKGIISNPELPFVIWGLAIVYVIFGCLFGIILFVHPRQARKN</sequence>
<feature type="transmembrane region" description="Helical" evidence="1">
    <location>
        <begin position="40"/>
        <end position="59"/>
    </location>
</feature>
<gene>
    <name evidence="2" type="ORF">SAMN04488006_2650</name>
</gene>
<dbReference type="EMBL" id="FOZP01000007">
    <property type="protein sequence ID" value="SFS69720.1"/>
    <property type="molecule type" value="Genomic_DNA"/>
</dbReference>
<feature type="transmembrane region" description="Helical" evidence="1">
    <location>
        <begin position="79"/>
        <end position="95"/>
    </location>
</feature>
<keyword evidence="1" id="KW-1133">Transmembrane helix</keyword>
<accession>A0A1I6RYQ1</accession>
<protein>
    <submittedName>
        <fullName evidence="2">Uncharacterized protein</fullName>
    </submittedName>
</protein>
<dbReference type="AlphaFoldDB" id="A0A1I6RYQ1"/>